<dbReference type="AlphaFoldDB" id="A0A895XRB7"/>
<evidence type="ECO:0000313" key="2">
    <source>
        <dbReference type="Proteomes" id="UP000662939"/>
    </source>
</evidence>
<evidence type="ECO:0008006" key="3">
    <source>
        <dbReference type="Google" id="ProtNLM"/>
    </source>
</evidence>
<organism evidence="1 2">
    <name type="scientific">Natronoglycomyces albus</name>
    <dbReference type="NCBI Taxonomy" id="2811108"/>
    <lineage>
        <taxon>Bacteria</taxon>
        <taxon>Bacillati</taxon>
        <taxon>Actinomycetota</taxon>
        <taxon>Actinomycetes</taxon>
        <taxon>Glycomycetales</taxon>
        <taxon>Glycomycetaceae</taxon>
        <taxon>Natronoglycomyces</taxon>
    </lineage>
</organism>
<proteinExistence type="predicted"/>
<dbReference type="RefSeq" id="WP_213171727.1">
    <property type="nucleotide sequence ID" value="NZ_CP070496.1"/>
</dbReference>
<protein>
    <recommendedName>
        <fullName evidence="3">DUF4351 domain-containing protein</fullName>
    </recommendedName>
</protein>
<dbReference type="Proteomes" id="UP000662939">
    <property type="component" value="Chromosome"/>
</dbReference>
<gene>
    <name evidence="1" type="ORF">JQS30_01950</name>
</gene>
<evidence type="ECO:0000313" key="1">
    <source>
        <dbReference type="EMBL" id="QSB05715.1"/>
    </source>
</evidence>
<accession>A0A895XRB7</accession>
<keyword evidence="2" id="KW-1185">Reference proteome</keyword>
<dbReference type="KEGG" id="nav:JQS30_01950"/>
<name>A0A895XRB7_9ACTN</name>
<dbReference type="EMBL" id="CP070496">
    <property type="protein sequence ID" value="QSB05715.1"/>
    <property type="molecule type" value="Genomic_DNA"/>
</dbReference>
<sequence length="85" mass="9373">MMPDVYPFHRALLGDSADAIEAEGEAKGEAKGEARMLLRLLANRSVTISQSQRERVTSCTDLEQLGTWFDRAVTAVDASEVFLDD</sequence>
<reference evidence="1" key="1">
    <citation type="submission" date="2021-02" db="EMBL/GenBank/DDBJ databases">
        <title>Natronoglycomyces albus gen. nov., sp. nov, a haloalkaliphilic actinobacterium from a soda solonchak soil.</title>
        <authorList>
            <person name="Sorokin D.Y."/>
            <person name="Khijniak T.V."/>
            <person name="Zakharycheva A.P."/>
            <person name="Boueva O.V."/>
            <person name="Ariskina E.V."/>
            <person name="Hahnke R.L."/>
            <person name="Bunk B."/>
            <person name="Sproer C."/>
            <person name="Schumann P."/>
            <person name="Evtushenko L.I."/>
            <person name="Kublanov I.V."/>
        </authorList>
    </citation>
    <scope>NUCLEOTIDE SEQUENCE</scope>
    <source>
        <strain evidence="1">DSM 106290</strain>
    </source>
</reference>